<evidence type="ECO:0000256" key="2">
    <source>
        <dbReference type="ARBA" id="ARBA00023235"/>
    </source>
</evidence>
<dbReference type="InterPro" id="IPR011060">
    <property type="entry name" value="RibuloseP-bd_barrel"/>
</dbReference>
<dbReference type="PANTHER" id="PTHR11749">
    <property type="entry name" value="RIBULOSE-5-PHOSPHATE-3-EPIMERASE"/>
    <property type="match status" value="1"/>
</dbReference>
<dbReference type="InterPro" id="IPR000056">
    <property type="entry name" value="Ribul_P_3_epim-like"/>
</dbReference>
<dbReference type="Pfam" id="PF00834">
    <property type="entry name" value="Ribul_P_3_epim"/>
    <property type="match status" value="1"/>
</dbReference>
<dbReference type="CDD" id="cd00429">
    <property type="entry name" value="RPE"/>
    <property type="match status" value="1"/>
</dbReference>
<comment type="caution">
    <text evidence="3">The sequence shown here is derived from an EMBL/GenBank/DDBJ whole genome shotgun (WGS) entry which is preliminary data.</text>
</comment>
<dbReference type="GO" id="GO:0046872">
    <property type="term" value="F:metal ion binding"/>
    <property type="evidence" value="ECO:0007669"/>
    <property type="project" value="UniProtKB-KW"/>
</dbReference>
<keyword evidence="1" id="KW-0479">Metal-binding</keyword>
<dbReference type="SUPFAM" id="SSF51366">
    <property type="entry name" value="Ribulose-phoshate binding barrel"/>
    <property type="match status" value="1"/>
</dbReference>
<dbReference type="Gene3D" id="3.20.20.70">
    <property type="entry name" value="Aldolase class I"/>
    <property type="match status" value="1"/>
</dbReference>
<name>A0AA37JMZ3_9FIRM</name>
<evidence type="ECO:0000313" key="3">
    <source>
        <dbReference type="EMBL" id="GKH03912.1"/>
    </source>
</evidence>
<dbReference type="NCBIfam" id="NF004076">
    <property type="entry name" value="PRK05581.1-4"/>
    <property type="match status" value="1"/>
</dbReference>
<evidence type="ECO:0000256" key="1">
    <source>
        <dbReference type="ARBA" id="ARBA00022723"/>
    </source>
</evidence>
<dbReference type="RefSeq" id="WP_006776484.1">
    <property type="nucleotide sequence ID" value="NZ_BQNJ01000002.1"/>
</dbReference>
<accession>A0AA37JMZ3</accession>
<dbReference type="NCBIfam" id="NF007266">
    <property type="entry name" value="PRK09722.1"/>
    <property type="match status" value="1"/>
</dbReference>
<dbReference type="InterPro" id="IPR013785">
    <property type="entry name" value="Aldolase_TIM"/>
</dbReference>
<dbReference type="EMBL" id="BQNJ01000002">
    <property type="protein sequence ID" value="GKH03912.1"/>
    <property type="molecule type" value="Genomic_DNA"/>
</dbReference>
<dbReference type="AlphaFoldDB" id="A0AA37JMZ3"/>
<gene>
    <name evidence="3" type="ORF">CE91St55_58930</name>
</gene>
<keyword evidence="2" id="KW-0413">Isomerase</keyword>
<dbReference type="GO" id="GO:0016857">
    <property type="term" value="F:racemase and epimerase activity, acting on carbohydrates and derivatives"/>
    <property type="evidence" value="ECO:0007669"/>
    <property type="project" value="InterPro"/>
</dbReference>
<organism evidence="3 4">
    <name type="scientific">Hungatella hathewayi</name>
    <dbReference type="NCBI Taxonomy" id="154046"/>
    <lineage>
        <taxon>Bacteria</taxon>
        <taxon>Bacillati</taxon>
        <taxon>Bacillota</taxon>
        <taxon>Clostridia</taxon>
        <taxon>Lachnospirales</taxon>
        <taxon>Lachnospiraceae</taxon>
        <taxon>Hungatella</taxon>
    </lineage>
</organism>
<dbReference type="GeneID" id="93149402"/>
<protein>
    <submittedName>
        <fullName evidence="3">Allulose-6-phosphate 3-epimerase</fullName>
    </submittedName>
</protein>
<evidence type="ECO:0000313" key="4">
    <source>
        <dbReference type="Proteomes" id="UP001055091"/>
    </source>
</evidence>
<sequence length="239" mass="27210">MKFQLCESEETNMVTFAPSLMCMDLGKIKEQFAVMDQYMKLYHVDIMDGHFCKNMALTPGILKSFREHTNTDIDVHLMTTNPSDWIEMCAAAGATYISPHAETINTDAFRTMQMIQKLGCKCGVVLNPATPLSYVESYLEYIDMLTIMTVDIGFAGQKFIDQMYNKIMQAKELREKNGYHYKIQIDGHCNKENYRQLAEAGADVLIVGNAGLFGLDQDLDTACRKMEMEWKESMLEKAV</sequence>
<dbReference type="Proteomes" id="UP001055091">
    <property type="component" value="Unassembled WGS sequence"/>
</dbReference>
<proteinExistence type="predicted"/>
<dbReference type="GO" id="GO:0005975">
    <property type="term" value="P:carbohydrate metabolic process"/>
    <property type="evidence" value="ECO:0007669"/>
    <property type="project" value="InterPro"/>
</dbReference>
<reference evidence="3" key="1">
    <citation type="submission" date="2022-01" db="EMBL/GenBank/DDBJ databases">
        <title>Novel bile acid biosynthetic pathways are enriched in the microbiome of centenarians.</title>
        <authorList>
            <person name="Sato Y."/>
            <person name="Atarashi K."/>
            <person name="Plichta R.D."/>
            <person name="Arai Y."/>
            <person name="Sasajima S."/>
            <person name="Kearney M.S."/>
            <person name="Suda W."/>
            <person name="Takeshita K."/>
            <person name="Sasaki T."/>
            <person name="Okamoto S."/>
            <person name="Skelly N.A."/>
            <person name="Okamura Y."/>
            <person name="Vlamakis H."/>
            <person name="Li Y."/>
            <person name="Tanoue T."/>
            <person name="Takei H."/>
            <person name="Nittono H."/>
            <person name="Narushima S."/>
            <person name="Irie J."/>
            <person name="Itoh H."/>
            <person name="Moriya K."/>
            <person name="Sugiura Y."/>
            <person name="Suematsu M."/>
            <person name="Moritoki N."/>
            <person name="Shibata S."/>
            <person name="Littman R.D."/>
            <person name="Fischbach A.M."/>
            <person name="Uwamino Y."/>
            <person name="Inoue T."/>
            <person name="Honda A."/>
            <person name="Hattori M."/>
            <person name="Murai T."/>
            <person name="Xavier J.R."/>
            <person name="Hirose N."/>
            <person name="Honda K."/>
        </authorList>
    </citation>
    <scope>NUCLEOTIDE SEQUENCE</scope>
    <source>
        <strain evidence="3">CE91-St55</strain>
    </source>
</reference>